<comment type="caution">
    <text evidence="1">The sequence shown here is derived from an EMBL/GenBank/DDBJ whole genome shotgun (WGS) entry which is preliminary data.</text>
</comment>
<evidence type="ECO:0000313" key="1">
    <source>
        <dbReference type="EMBL" id="PIP19226.1"/>
    </source>
</evidence>
<organism evidence="1 2">
    <name type="scientific">Candidatus Sherwoodlollariibacterium unditelluris</name>
    <dbReference type="NCBI Taxonomy" id="1974757"/>
    <lineage>
        <taxon>Bacteria</taxon>
        <taxon>Pseudomonadati</taxon>
        <taxon>Candidatus Omnitrophota</taxon>
        <taxon>Candidatus Sherwoodlollariibacterium</taxon>
    </lineage>
</organism>
<protein>
    <submittedName>
        <fullName evidence="1">Uncharacterized protein</fullName>
    </submittedName>
</protein>
<dbReference type="AlphaFoldDB" id="A0A2G9YJ25"/>
<sequence length="74" mass="8658">MSIERLIQGFRNEWLKQDQKLVEHINEIIKQQNLTGQVSLIEQQKEILSHIYQKASSYTNLIILAGYVGIFGIW</sequence>
<reference evidence="1 2" key="1">
    <citation type="submission" date="2017-09" db="EMBL/GenBank/DDBJ databases">
        <title>Depth-based differentiation of microbial function through sediment-hosted aquifers and enrichment of novel symbionts in the deep terrestrial subsurface.</title>
        <authorList>
            <person name="Probst A.J."/>
            <person name="Ladd B."/>
            <person name="Jarett J.K."/>
            <person name="Geller-Mcgrath D.E."/>
            <person name="Sieber C.M."/>
            <person name="Emerson J.B."/>
            <person name="Anantharaman K."/>
            <person name="Thomas B.C."/>
            <person name="Malmstrom R."/>
            <person name="Stieglmeier M."/>
            <person name="Klingl A."/>
            <person name="Woyke T."/>
            <person name="Ryan C.M."/>
            <person name="Banfield J.F."/>
        </authorList>
    </citation>
    <scope>NUCLEOTIDE SEQUENCE [LARGE SCALE GENOMIC DNA]</scope>
    <source>
        <strain evidence="1">CG23_combo_of_CG06-09_8_20_14_all_41_10</strain>
    </source>
</reference>
<dbReference type="EMBL" id="PCRK01000097">
    <property type="protein sequence ID" value="PIP19226.1"/>
    <property type="molecule type" value="Genomic_DNA"/>
</dbReference>
<evidence type="ECO:0000313" key="2">
    <source>
        <dbReference type="Proteomes" id="UP000231292"/>
    </source>
</evidence>
<proteinExistence type="predicted"/>
<gene>
    <name evidence="1" type="ORF">COX41_04025</name>
</gene>
<dbReference type="Proteomes" id="UP000231292">
    <property type="component" value="Unassembled WGS sequence"/>
</dbReference>
<accession>A0A2G9YJ25</accession>
<name>A0A2G9YJ25_9BACT</name>